<evidence type="ECO:0000256" key="3">
    <source>
        <dbReference type="SAM" id="MobiDB-lite"/>
    </source>
</evidence>
<sequence>MGRRAHLPTSWPNVWEDDDVWKRIVALLLAITVGGYLFADAWDLVPGPLTTKPALPEPLPYPTLSQVTAHAPEPDEQASPTAANPPSPTGVAALISALANAENNTGKASVIVADPLTGKTIASYNPDRPTIPASNMKIVTARAALDVLGPENTLPTVVAAQGSTLYLVGGGDVLLAEGAGDPRATRGRAGLADLAGAVVDKLSGSVTQVNLVVDSSLFEGPQYFTDIEGVDRGYVMELRPLAVDRGRVQGRGYLPNPDLLAGEAFAEHLRAAGLGVGEVKRGTVANDAVELARVESAPVRELVDLLLTESDNSLSEVMGHLVAKAKGKPATFAGSAAAIGEVMAAAGYPMKGVTLGDASGLSRLNRVTAELLTAILLDTWKCQECRFAALPAGLPVSALNGTLTQRFGGTAVAGQVRAKTGTLVEAISLSGYLRTEAGYPLVFSIMLDELEPGTAPSSRTLIDTLVTGLAKL</sequence>
<dbReference type="EC" id="3.4.16.4" evidence="5"/>
<proteinExistence type="inferred from homology"/>
<accession>A0A3Q9GGJ7</accession>
<evidence type="ECO:0000256" key="4">
    <source>
        <dbReference type="SAM" id="Phobius"/>
    </source>
</evidence>
<keyword evidence="5" id="KW-0121">Carboxypeptidase</keyword>
<dbReference type="AlphaFoldDB" id="A0A3Q9GGJ7"/>
<dbReference type="PRINTS" id="PR00922">
    <property type="entry name" value="DADACBPTASE3"/>
</dbReference>
<dbReference type="EMBL" id="CP033905">
    <property type="protein sequence ID" value="AZR07470.1"/>
    <property type="molecule type" value="Genomic_DNA"/>
</dbReference>
<feature type="transmembrane region" description="Helical" evidence="4">
    <location>
        <begin position="20"/>
        <end position="39"/>
    </location>
</feature>
<dbReference type="Proteomes" id="UP000275951">
    <property type="component" value="Chromosome"/>
</dbReference>
<dbReference type="PANTHER" id="PTHR30023:SF0">
    <property type="entry name" value="PENICILLIN-SENSITIVE CARBOXYPEPTIDASE A"/>
    <property type="match status" value="1"/>
</dbReference>
<keyword evidence="4" id="KW-1133">Transmembrane helix</keyword>
<dbReference type="Gene3D" id="3.40.710.10">
    <property type="entry name" value="DD-peptidase/beta-lactamase superfamily"/>
    <property type="match status" value="2"/>
</dbReference>
<dbReference type="InterPro" id="IPR012338">
    <property type="entry name" value="Beta-lactam/transpept-like"/>
</dbReference>
<dbReference type="GO" id="GO:0006508">
    <property type="term" value="P:proteolysis"/>
    <property type="evidence" value="ECO:0007669"/>
    <property type="project" value="InterPro"/>
</dbReference>
<dbReference type="SUPFAM" id="SSF56601">
    <property type="entry name" value="beta-lactamase/transpeptidase-like"/>
    <property type="match status" value="1"/>
</dbReference>
<dbReference type="GO" id="GO:0009002">
    <property type="term" value="F:serine-type D-Ala-D-Ala carboxypeptidase activity"/>
    <property type="evidence" value="ECO:0007669"/>
    <property type="project" value="UniProtKB-EC"/>
</dbReference>
<evidence type="ECO:0000313" key="6">
    <source>
        <dbReference type="Proteomes" id="UP000275951"/>
    </source>
</evidence>
<keyword evidence="4" id="KW-0812">Transmembrane</keyword>
<organism evidence="5 6">
    <name type="scientific">Trueperella pyogenes</name>
    <dbReference type="NCBI Taxonomy" id="1661"/>
    <lineage>
        <taxon>Bacteria</taxon>
        <taxon>Bacillati</taxon>
        <taxon>Actinomycetota</taxon>
        <taxon>Actinomycetes</taxon>
        <taxon>Actinomycetales</taxon>
        <taxon>Actinomycetaceae</taxon>
        <taxon>Trueperella</taxon>
    </lineage>
</organism>
<keyword evidence="4" id="KW-0472">Membrane</keyword>
<feature type="region of interest" description="Disordered" evidence="3">
    <location>
        <begin position="56"/>
        <end position="89"/>
    </location>
</feature>
<dbReference type="NCBIfam" id="TIGR00666">
    <property type="entry name" value="PBP4"/>
    <property type="match status" value="1"/>
</dbReference>
<dbReference type="RefSeq" id="WP_108726122.1">
    <property type="nucleotide sequence ID" value="NZ_CP029001.1"/>
</dbReference>
<comment type="similarity">
    <text evidence="1">Belongs to the peptidase S13 family.</text>
</comment>
<evidence type="ECO:0000256" key="2">
    <source>
        <dbReference type="ARBA" id="ARBA00022801"/>
    </source>
</evidence>
<gene>
    <name evidence="5" type="primary">dacB</name>
    <name evidence="5" type="ORF">EBQ10_09370</name>
</gene>
<name>A0A3Q9GGJ7_9ACTO</name>
<evidence type="ECO:0000313" key="5">
    <source>
        <dbReference type="EMBL" id="AZR07470.1"/>
    </source>
</evidence>
<evidence type="ECO:0000256" key="1">
    <source>
        <dbReference type="ARBA" id="ARBA00006096"/>
    </source>
</evidence>
<keyword evidence="2 5" id="KW-0378">Hydrolase</keyword>
<dbReference type="InterPro" id="IPR000667">
    <property type="entry name" value="Peptidase_S13"/>
</dbReference>
<reference evidence="5 6" key="1">
    <citation type="submission" date="2018-11" db="EMBL/GenBank/DDBJ databases">
        <title>Multidrug-resistant genes are associated with an 42-kb island TGI1 carrying a complex class 1 integron in a Trueperella pyogenes.</title>
        <authorList>
            <person name="Dong W."/>
        </authorList>
    </citation>
    <scope>NUCLEOTIDE SEQUENCE [LARGE SCALE GENOMIC DNA]</scope>
    <source>
        <strain evidence="5 6">TP4</strain>
    </source>
</reference>
<dbReference type="PANTHER" id="PTHR30023">
    <property type="entry name" value="D-ALANYL-D-ALANINE CARBOXYPEPTIDASE"/>
    <property type="match status" value="1"/>
</dbReference>
<keyword evidence="5" id="KW-0645">Protease</keyword>
<dbReference type="Pfam" id="PF02113">
    <property type="entry name" value="Peptidase_S13"/>
    <property type="match status" value="2"/>
</dbReference>
<dbReference type="GO" id="GO:0000270">
    <property type="term" value="P:peptidoglycan metabolic process"/>
    <property type="evidence" value="ECO:0007669"/>
    <property type="project" value="TreeGrafter"/>
</dbReference>
<protein>
    <submittedName>
        <fullName evidence="5">D-alanyl-D-alanine carboxypeptidase/D-alanyl-D-alanine-endopeptidase</fullName>
        <ecNumber evidence="5">3.4.16.4</ecNumber>
    </submittedName>
</protein>